<dbReference type="InterPro" id="IPR030869">
    <property type="entry name" value="MqnD"/>
</dbReference>
<keyword evidence="3 4" id="KW-0456">Lyase</keyword>
<comment type="pathway">
    <text evidence="1 4">Quinol/quinone metabolism; menaquinone biosynthesis.</text>
</comment>
<accession>A0A1M5FCC0</accession>
<organism evidence="5 6">
    <name type="scientific">Flavisolibacter ginsengisoli DSM 18119</name>
    <dbReference type="NCBI Taxonomy" id="1121884"/>
    <lineage>
        <taxon>Bacteria</taxon>
        <taxon>Pseudomonadati</taxon>
        <taxon>Bacteroidota</taxon>
        <taxon>Chitinophagia</taxon>
        <taxon>Chitinophagales</taxon>
        <taxon>Chitinophagaceae</taxon>
        <taxon>Flavisolibacter</taxon>
    </lineage>
</organism>
<feature type="binding site" evidence="4">
    <location>
        <begin position="109"/>
        <end position="110"/>
    </location>
    <ligand>
        <name>substrate</name>
    </ligand>
</feature>
<dbReference type="EMBL" id="FQUU01000022">
    <property type="protein sequence ID" value="SHF89250.1"/>
    <property type="molecule type" value="Genomic_DNA"/>
</dbReference>
<dbReference type="PANTHER" id="PTHR37167">
    <property type="entry name" value="1,4-DIHYDROXY-6-NAPHTOATE SYNTHASE"/>
    <property type="match status" value="1"/>
</dbReference>
<dbReference type="AlphaFoldDB" id="A0A1M5FCC0"/>
<dbReference type="EC" id="4.1.99.29" evidence="4"/>
<sequence>MKLSLGFSPCPNDTFIFDALVNKKIDTEGIEFEPVLEDVQTLNEWASIGKLSVTKLSFPALFNNLDKYTLLNAGSALGKGVGPLLIGKKMVDVREISNCTIAIPGENTTANFLLSFAFPNIARKVPFLFSQIEDAVLEEKADLGVIIHENRFTYQQRGLHKICDLGQVWEERQNAPIPLGGIAAKKDLPREVIDKVDRLIKKSVEYSFKSYPEISSYIKEHAQAMEESVMRQHIELYVNDHSIDLGEQGKLAIEQLFNVYKAQNNLTTNETIF</sequence>
<evidence type="ECO:0000256" key="2">
    <source>
        <dbReference type="ARBA" id="ARBA00022428"/>
    </source>
</evidence>
<comment type="catalytic activity">
    <reaction evidence="4">
        <text>cyclic dehypoxanthinylfutalosinate = 1,4-dihydroxy-6-naphthoate + dihydroxyacetone</text>
        <dbReference type="Rhea" id="RHEA:33087"/>
        <dbReference type="ChEBI" id="CHEBI:16016"/>
        <dbReference type="ChEBI" id="CHEBI:64254"/>
        <dbReference type="ChEBI" id="CHEBI:64270"/>
        <dbReference type="EC" id="4.1.99.29"/>
    </reaction>
</comment>
<dbReference type="Gene3D" id="3.40.190.10">
    <property type="entry name" value="Periplasmic binding protein-like II"/>
    <property type="match status" value="2"/>
</dbReference>
<evidence type="ECO:0000313" key="5">
    <source>
        <dbReference type="EMBL" id="SHF89250.1"/>
    </source>
</evidence>
<gene>
    <name evidence="4" type="primary">mqnD</name>
    <name evidence="5" type="ORF">SAMN02745131_03791</name>
</gene>
<dbReference type="RefSeq" id="WP_072836913.1">
    <property type="nucleotide sequence ID" value="NZ_FQUU01000022.1"/>
</dbReference>
<dbReference type="HAMAP" id="MF_00996">
    <property type="entry name" value="MqnD"/>
    <property type="match status" value="1"/>
</dbReference>
<keyword evidence="2 4" id="KW-0474">Menaquinone biosynthesis</keyword>
<dbReference type="PANTHER" id="PTHR37167:SF1">
    <property type="entry name" value="1,4-DIHYDROXY-6-NAPHTOATE SYNTHASE"/>
    <property type="match status" value="1"/>
</dbReference>
<dbReference type="InterPro" id="IPR003773">
    <property type="entry name" value="Menaquinone_biosynth"/>
</dbReference>
<dbReference type="GO" id="GO:0016830">
    <property type="term" value="F:carbon-carbon lyase activity"/>
    <property type="evidence" value="ECO:0007669"/>
    <property type="project" value="UniProtKB-UniRule"/>
</dbReference>
<dbReference type="Proteomes" id="UP000184048">
    <property type="component" value="Unassembled WGS sequence"/>
</dbReference>
<feature type="active site" description="Proton acceptor" evidence="4">
    <location>
        <position position="148"/>
    </location>
</feature>
<evidence type="ECO:0000256" key="4">
    <source>
        <dbReference type="HAMAP-Rule" id="MF_00996"/>
    </source>
</evidence>
<dbReference type="Pfam" id="PF02621">
    <property type="entry name" value="VitK2_biosynth"/>
    <property type="match status" value="1"/>
</dbReference>
<dbReference type="STRING" id="1121884.SAMN02745131_03791"/>
<comment type="similarity">
    <text evidence="4">Belongs to the MqnA/MqnD family. MqnD subfamily.</text>
</comment>
<proteinExistence type="inferred from homology"/>
<feature type="binding site" evidence="4">
    <location>
        <begin position="55"/>
        <end position="57"/>
    </location>
    <ligand>
        <name>substrate</name>
    </ligand>
</feature>
<keyword evidence="6" id="KW-1185">Reference proteome</keyword>
<dbReference type="SUPFAM" id="SSF53850">
    <property type="entry name" value="Periplasmic binding protein-like II"/>
    <property type="match status" value="1"/>
</dbReference>
<evidence type="ECO:0000256" key="3">
    <source>
        <dbReference type="ARBA" id="ARBA00023239"/>
    </source>
</evidence>
<name>A0A1M5FCC0_9BACT</name>
<protein>
    <recommendedName>
        <fullName evidence="4">1,4-dihydroxy-6-naphtoate synthase</fullName>
        <ecNumber evidence="4">4.1.99.29</ecNumber>
    </recommendedName>
    <alternativeName>
        <fullName evidence="4">Menaquinone biosynthetic enzyme MqnD</fullName>
    </alternativeName>
</protein>
<evidence type="ECO:0000313" key="6">
    <source>
        <dbReference type="Proteomes" id="UP000184048"/>
    </source>
</evidence>
<dbReference type="OrthoDB" id="9809439at2"/>
<comment type="function">
    <text evidence="4">Catalyzes the conversion of cyclic dehypoxanthine futalosine (cyclic DHFL) into 1,4-dihydroxy-6-naphthoate, a step in the biosynthesis of menaquinone (MK, vitamin K2).</text>
</comment>
<dbReference type="GO" id="GO:0009234">
    <property type="term" value="P:menaquinone biosynthetic process"/>
    <property type="evidence" value="ECO:0007669"/>
    <property type="project" value="UniProtKB-UniRule"/>
</dbReference>
<evidence type="ECO:0000256" key="1">
    <source>
        <dbReference type="ARBA" id="ARBA00004863"/>
    </source>
</evidence>
<dbReference type="CDD" id="cd13635">
    <property type="entry name" value="PBP2_Ttha1568_Mqnd"/>
    <property type="match status" value="1"/>
</dbReference>
<reference evidence="5 6" key="1">
    <citation type="submission" date="2016-11" db="EMBL/GenBank/DDBJ databases">
        <authorList>
            <person name="Jaros S."/>
            <person name="Januszkiewicz K."/>
            <person name="Wedrychowicz H."/>
        </authorList>
    </citation>
    <scope>NUCLEOTIDE SEQUENCE [LARGE SCALE GENOMIC DNA]</scope>
    <source>
        <strain evidence="5 6">DSM 18119</strain>
    </source>
</reference>
<dbReference type="UniPathway" id="UPA00079"/>